<dbReference type="Pfam" id="PF11887">
    <property type="entry name" value="Mce4_CUP1"/>
    <property type="match status" value="1"/>
</dbReference>
<protein>
    <submittedName>
        <fullName evidence="3">MCE family protein</fullName>
    </submittedName>
</protein>
<evidence type="ECO:0000313" key="3">
    <source>
        <dbReference type="EMBL" id="MFD2473573.1"/>
    </source>
</evidence>
<evidence type="ECO:0000259" key="2">
    <source>
        <dbReference type="Pfam" id="PF11887"/>
    </source>
</evidence>
<reference evidence="4" key="1">
    <citation type="journal article" date="2019" name="Int. J. Syst. Evol. Microbiol.">
        <title>The Global Catalogue of Microorganisms (GCM) 10K type strain sequencing project: providing services to taxonomists for standard genome sequencing and annotation.</title>
        <authorList>
            <consortium name="The Broad Institute Genomics Platform"/>
            <consortium name="The Broad Institute Genome Sequencing Center for Infectious Disease"/>
            <person name="Wu L."/>
            <person name="Ma J."/>
        </authorList>
    </citation>
    <scope>NUCLEOTIDE SEQUENCE [LARGE SCALE GENOMIC DNA]</scope>
    <source>
        <strain evidence="4">CGMCC 4.7641</strain>
    </source>
</reference>
<dbReference type="RefSeq" id="WP_378312161.1">
    <property type="nucleotide sequence ID" value="NZ_JBHUKS010000033.1"/>
</dbReference>
<organism evidence="3 4">
    <name type="scientific">Amycolatopsis silviterrae</name>
    <dbReference type="NCBI Taxonomy" id="1656914"/>
    <lineage>
        <taxon>Bacteria</taxon>
        <taxon>Bacillati</taxon>
        <taxon>Actinomycetota</taxon>
        <taxon>Actinomycetes</taxon>
        <taxon>Pseudonocardiales</taxon>
        <taxon>Pseudonocardiaceae</taxon>
        <taxon>Amycolatopsis</taxon>
    </lineage>
</organism>
<dbReference type="PANTHER" id="PTHR33371">
    <property type="entry name" value="INTERMEMBRANE PHOSPHOLIPID TRANSPORT SYSTEM BINDING PROTEIN MLAD-RELATED"/>
    <property type="match status" value="1"/>
</dbReference>
<dbReference type="InterPro" id="IPR024516">
    <property type="entry name" value="Mce_C"/>
</dbReference>
<dbReference type="Pfam" id="PF02470">
    <property type="entry name" value="MlaD"/>
    <property type="match status" value="1"/>
</dbReference>
<gene>
    <name evidence="3" type="ORF">ACFSVL_39660</name>
</gene>
<accession>A0ABW5HJW5</accession>
<keyword evidence="4" id="KW-1185">Reference proteome</keyword>
<evidence type="ECO:0000313" key="4">
    <source>
        <dbReference type="Proteomes" id="UP001597483"/>
    </source>
</evidence>
<dbReference type="InterPro" id="IPR052336">
    <property type="entry name" value="MlaD_Phospholipid_Transporter"/>
</dbReference>
<dbReference type="PANTHER" id="PTHR33371:SF19">
    <property type="entry name" value="MCE-FAMILY PROTEIN MCE4A"/>
    <property type="match status" value="1"/>
</dbReference>
<feature type="domain" description="Mammalian cell entry C-terminal" evidence="2">
    <location>
        <begin position="122"/>
        <end position="343"/>
    </location>
</feature>
<dbReference type="InterPro" id="IPR003399">
    <property type="entry name" value="Mce/MlaD"/>
</dbReference>
<dbReference type="InterPro" id="IPR005693">
    <property type="entry name" value="Mce"/>
</dbReference>
<proteinExistence type="predicted"/>
<dbReference type="NCBIfam" id="TIGR00996">
    <property type="entry name" value="Mtu_fam_mce"/>
    <property type="match status" value="1"/>
</dbReference>
<sequence length="397" mass="42130">MRRSNRVKDPLIGLAGLLSFALVVALCLAQYNQEFTSYVPATVRADRTGLLMDSGAKVKLNGVQVGTVGDIALSGSGVTVALRLYPDMAGKIPSGVEADLVPPTMFGAKYVSLVPEGSRSGTLQPNAVIPNRNYTAEINTTFDAVLRTLDALEPAQLNSMLNSVADTLQGRGKQIGSVLRETNDYLRQINPSLSSLAGDLPATSAVADDYTKVTPDLVRTLSNVGNLSDTMVREHAQLNAFLLSFTKLGNNTASFLSANERAIPTTLNYLRPTIQLLGRYSPEIPCLLGGLVRNDELLSAVVGGPEMGGTHRDAHVTVTVQSDSLPAYSYPGNLPVVGADNGPDCHGLPRVDRKVPYVNYDTGANPYPTHQDGLTVSQVPLSVLLFGEQQPTAGGGR</sequence>
<comment type="caution">
    <text evidence="3">The sequence shown here is derived from an EMBL/GenBank/DDBJ whole genome shotgun (WGS) entry which is preliminary data.</text>
</comment>
<dbReference type="Proteomes" id="UP001597483">
    <property type="component" value="Unassembled WGS sequence"/>
</dbReference>
<dbReference type="EMBL" id="JBHUKS010000033">
    <property type="protein sequence ID" value="MFD2473573.1"/>
    <property type="molecule type" value="Genomic_DNA"/>
</dbReference>
<evidence type="ECO:0000259" key="1">
    <source>
        <dbReference type="Pfam" id="PF02470"/>
    </source>
</evidence>
<name>A0ABW5HJW5_9PSEU</name>
<feature type="domain" description="Mce/MlaD" evidence="1">
    <location>
        <begin position="39"/>
        <end position="115"/>
    </location>
</feature>